<keyword evidence="12" id="KW-1185">Reference proteome</keyword>
<keyword evidence="4 7" id="KW-0812">Transmembrane</keyword>
<feature type="transmembrane region" description="Helical" evidence="7">
    <location>
        <begin position="314"/>
        <end position="343"/>
    </location>
</feature>
<evidence type="ECO:0000256" key="6">
    <source>
        <dbReference type="ARBA" id="ARBA00023136"/>
    </source>
</evidence>
<evidence type="ECO:0000313" key="9">
    <source>
        <dbReference type="EMBL" id="ERF59880.1"/>
    </source>
</evidence>
<dbReference type="PANTHER" id="PTHR33362">
    <property type="entry name" value="SIALIC ACID TRAP TRANSPORTER PERMEASE PROTEIN SIAT-RELATED"/>
    <property type="match status" value="1"/>
</dbReference>
<evidence type="ECO:0000259" key="8">
    <source>
        <dbReference type="Pfam" id="PF06808"/>
    </source>
</evidence>
<evidence type="ECO:0000256" key="3">
    <source>
        <dbReference type="ARBA" id="ARBA00022519"/>
    </source>
</evidence>
<name>U2LGE9_TRESO</name>
<dbReference type="PANTHER" id="PTHR33362:SF3">
    <property type="entry name" value="SIALIC ACID TRAP TRANSPORTER PERMEASE PROTEIN SIAT"/>
    <property type="match status" value="1"/>
</dbReference>
<reference evidence="11 12" key="1">
    <citation type="submission" date="2013-08" db="EMBL/GenBank/DDBJ databases">
        <authorList>
            <person name="Durkin A.S."/>
            <person name="Haft D.R."/>
            <person name="McCorrison J."/>
            <person name="Torralba M."/>
            <person name="Gillis M."/>
            <person name="Haft D.H."/>
            <person name="Methe B."/>
            <person name="Sutton G."/>
            <person name="Nelson K.E."/>
        </authorList>
    </citation>
    <scope>NUCLEOTIDE SEQUENCE [LARGE SCALE GENOMIC DNA]</scope>
    <source>
        <strain evidence="10 12">ATCC 35536</strain>
        <strain evidence="9 11">VPI DR56BR1116</strain>
    </source>
</reference>
<accession>U2LGE9</accession>
<dbReference type="Pfam" id="PF06808">
    <property type="entry name" value="DctM"/>
    <property type="match status" value="1"/>
</dbReference>
<dbReference type="Proteomes" id="UP000016412">
    <property type="component" value="Unassembled WGS sequence"/>
</dbReference>
<feature type="transmembrane region" description="Helical" evidence="7">
    <location>
        <begin position="240"/>
        <end position="259"/>
    </location>
</feature>
<dbReference type="InterPro" id="IPR004681">
    <property type="entry name" value="TRAP_DctM"/>
</dbReference>
<dbReference type="eggNOG" id="COG1593">
    <property type="taxonomic scope" value="Bacteria"/>
</dbReference>
<dbReference type="PATRIC" id="fig|1125725.3.peg.2167"/>
<sequence length="426" mass="44842">MLSSLMILFFLILLFLGLPVIGAMGLAAVAYIVGFMNIPLNIVGNQILAGVSSVPLMAIPFFIISGALMESGGISKRIIGFATAIVGSFPGGMGLVVIIASAFFAAMTGSGAACVAAIGGMMIPAMVNNGYDVDFSCALQAAGGTLGPIIPPSILMVLYSCSTGNSVGDMLLAGLFPGLLVALNLILVTLFISKKREYKGEGRISLKNIWKSFKESIFALLTPVIILGGIYSGLCTPTEASALSCLYAIVIGLFVYRELKIKDLMRCLYDSVKIVGQILGIVAVTQLFSWILTRAGLPHEIAALCSTISNNPKVFMLIISLILLAVGCFLDPVPAVLIFAPILVPAAVEMGINPIHFGVVMVTTFCIGLVTPPVGMTLFVSAGIGNRPVMSVSKQIMPFLISMFISVIIIILIPQLSLLLPMMARQ</sequence>
<comment type="subcellular location">
    <subcellularLocation>
        <location evidence="1">Cell inner membrane</location>
        <topology evidence="1">Multi-pass membrane protein</topology>
    </subcellularLocation>
</comment>
<evidence type="ECO:0000256" key="5">
    <source>
        <dbReference type="ARBA" id="ARBA00022989"/>
    </source>
</evidence>
<evidence type="ECO:0000313" key="10">
    <source>
        <dbReference type="EMBL" id="ERK03376.1"/>
    </source>
</evidence>
<keyword evidence="3" id="KW-0997">Cell inner membrane</keyword>
<feature type="transmembrane region" description="Helical" evidence="7">
    <location>
        <begin position="110"/>
        <end position="127"/>
    </location>
</feature>
<evidence type="ECO:0000256" key="2">
    <source>
        <dbReference type="ARBA" id="ARBA00022475"/>
    </source>
</evidence>
<feature type="domain" description="TRAP C4-dicarboxylate transport system permease DctM subunit" evidence="8">
    <location>
        <begin position="8"/>
        <end position="416"/>
    </location>
</feature>
<dbReference type="InterPro" id="IPR010656">
    <property type="entry name" value="DctM"/>
</dbReference>
<dbReference type="Proteomes" id="UP000016646">
    <property type="component" value="Unassembled WGS sequence"/>
</dbReference>
<feature type="transmembrane region" description="Helical" evidence="7">
    <location>
        <begin position="171"/>
        <end position="192"/>
    </location>
</feature>
<comment type="caution">
    <text evidence="9">The sequence shown here is derived from an EMBL/GenBank/DDBJ whole genome shotgun (WGS) entry which is preliminary data.</text>
</comment>
<evidence type="ECO:0000256" key="4">
    <source>
        <dbReference type="ARBA" id="ARBA00022692"/>
    </source>
</evidence>
<feature type="transmembrane region" description="Helical" evidence="7">
    <location>
        <begin position="81"/>
        <end position="104"/>
    </location>
</feature>
<keyword evidence="6 7" id="KW-0472">Membrane</keyword>
<keyword evidence="5 7" id="KW-1133">Transmembrane helix</keyword>
<proteinExistence type="predicted"/>
<dbReference type="EMBL" id="AUZJ01000055">
    <property type="protein sequence ID" value="ERF59880.1"/>
    <property type="molecule type" value="Genomic_DNA"/>
</dbReference>
<keyword evidence="2" id="KW-1003">Cell membrane</keyword>
<organism evidence="9 11">
    <name type="scientific">Treponema socranskii subsp. socranskii VPI DR56BR1116 = ATCC 35536</name>
    <dbReference type="NCBI Taxonomy" id="1125725"/>
    <lineage>
        <taxon>Bacteria</taxon>
        <taxon>Pseudomonadati</taxon>
        <taxon>Spirochaetota</taxon>
        <taxon>Spirochaetia</taxon>
        <taxon>Spirochaetales</taxon>
        <taxon>Treponemataceae</taxon>
        <taxon>Treponema</taxon>
    </lineage>
</organism>
<feature type="transmembrane region" description="Helical" evidence="7">
    <location>
        <begin position="396"/>
        <end position="420"/>
    </location>
</feature>
<evidence type="ECO:0000313" key="12">
    <source>
        <dbReference type="Proteomes" id="UP000016646"/>
    </source>
</evidence>
<protein>
    <submittedName>
        <fullName evidence="9">TRAP transporter, DctM subunit</fullName>
    </submittedName>
</protein>
<dbReference type="STRING" id="1125725.HMPREF1325_0674"/>
<dbReference type="AlphaFoldDB" id="U2LGE9"/>
<evidence type="ECO:0000313" key="11">
    <source>
        <dbReference type="Proteomes" id="UP000016412"/>
    </source>
</evidence>
<feature type="transmembrane region" description="Helical" evidence="7">
    <location>
        <begin position="139"/>
        <end position="159"/>
    </location>
</feature>
<dbReference type="GO" id="GO:0022857">
    <property type="term" value="F:transmembrane transporter activity"/>
    <property type="evidence" value="ECO:0007669"/>
    <property type="project" value="TreeGrafter"/>
</dbReference>
<dbReference type="EMBL" id="AVQI01000033">
    <property type="protein sequence ID" value="ERK03376.1"/>
    <property type="molecule type" value="Genomic_DNA"/>
</dbReference>
<evidence type="ECO:0000256" key="1">
    <source>
        <dbReference type="ARBA" id="ARBA00004429"/>
    </source>
</evidence>
<feature type="transmembrane region" description="Helical" evidence="7">
    <location>
        <begin position="46"/>
        <end position="69"/>
    </location>
</feature>
<dbReference type="GO" id="GO:0005886">
    <property type="term" value="C:plasma membrane"/>
    <property type="evidence" value="ECO:0007669"/>
    <property type="project" value="UniProtKB-SubCell"/>
</dbReference>
<feature type="transmembrane region" description="Helical" evidence="7">
    <location>
        <begin position="213"/>
        <end position="234"/>
    </location>
</feature>
<dbReference type="RefSeq" id="WP_021331157.1">
    <property type="nucleotide sequence ID" value="NZ_AUZJ01000055.1"/>
</dbReference>
<dbReference type="NCBIfam" id="TIGR00786">
    <property type="entry name" value="dctM"/>
    <property type="match status" value="1"/>
</dbReference>
<evidence type="ECO:0000256" key="7">
    <source>
        <dbReference type="SAM" id="Phobius"/>
    </source>
</evidence>
<gene>
    <name evidence="10" type="ORF">HMPREF0860_2078</name>
    <name evidence="9" type="ORF">HMPREF1325_0674</name>
</gene>
<feature type="transmembrane region" description="Helical" evidence="7">
    <location>
        <begin position="355"/>
        <end position="384"/>
    </location>
</feature>
<feature type="transmembrane region" description="Helical" evidence="7">
    <location>
        <begin position="271"/>
        <end position="292"/>
    </location>
</feature>
<dbReference type="PIRSF" id="PIRSF006066">
    <property type="entry name" value="HI0050"/>
    <property type="match status" value="1"/>
</dbReference>